<keyword evidence="2" id="KW-1185">Reference proteome</keyword>
<dbReference type="Proteomes" id="UP000790709">
    <property type="component" value="Unassembled WGS sequence"/>
</dbReference>
<gene>
    <name evidence="1" type="ORF">BV22DRAFT_1061233</name>
</gene>
<proteinExistence type="predicted"/>
<accession>A0ACB8BRX6</accession>
<evidence type="ECO:0000313" key="2">
    <source>
        <dbReference type="Proteomes" id="UP000790709"/>
    </source>
</evidence>
<evidence type="ECO:0000313" key="1">
    <source>
        <dbReference type="EMBL" id="KAH7927353.1"/>
    </source>
</evidence>
<organism evidence="1 2">
    <name type="scientific">Leucogyrophana mollusca</name>
    <dbReference type="NCBI Taxonomy" id="85980"/>
    <lineage>
        <taxon>Eukaryota</taxon>
        <taxon>Fungi</taxon>
        <taxon>Dikarya</taxon>
        <taxon>Basidiomycota</taxon>
        <taxon>Agaricomycotina</taxon>
        <taxon>Agaricomycetes</taxon>
        <taxon>Agaricomycetidae</taxon>
        <taxon>Boletales</taxon>
        <taxon>Boletales incertae sedis</taxon>
        <taxon>Leucogyrophana</taxon>
    </lineage>
</organism>
<comment type="caution">
    <text evidence="1">The sequence shown here is derived from an EMBL/GenBank/DDBJ whole genome shotgun (WGS) entry which is preliminary data.</text>
</comment>
<sequence>MAAPLTSRPLDVVYFAFFLIHIPATIMIDLQALYPTTVIPSVIRGLPKLYSDMSSDPLISGVMGYLGEEALSRLVWFKTFLAVEAVFQLPVFVLGLRGLWTGSRSIYVLLLIYAASTATTTLPCLSVLLTTPVSSSPIGVHSITPFQRLLLLSSYVPFFLIPLVMTVDMAFRVLGLVKAGEKIAKERKSH</sequence>
<reference evidence="1" key="1">
    <citation type="journal article" date="2021" name="New Phytol.">
        <title>Evolutionary innovations through gain and loss of genes in the ectomycorrhizal Boletales.</title>
        <authorList>
            <person name="Wu G."/>
            <person name="Miyauchi S."/>
            <person name="Morin E."/>
            <person name="Kuo A."/>
            <person name="Drula E."/>
            <person name="Varga T."/>
            <person name="Kohler A."/>
            <person name="Feng B."/>
            <person name="Cao Y."/>
            <person name="Lipzen A."/>
            <person name="Daum C."/>
            <person name="Hundley H."/>
            <person name="Pangilinan J."/>
            <person name="Johnson J."/>
            <person name="Barry K."/>
            <person name="LaButti K."/>
            <person name="Ng V."/>
            <person name="Ahrendt S."/>
            <person name="Min B."/>
            <person name="Choi I.G."/>
            <person name="Park H."/>
            <person name="Plett J.M."/>
            <person name="Magnuson J."/>
            <person name="Spatafora J.W."/>
            <person name="Nagy L.G."/>
            <person name="Henrissat B."/>
            <person name="Grigoriev I.V."/>
            <person name="Yang Z.L."/>
            <person name="Xu J."/>
            <person name="Martin F.M."/>
        </authorList>
    </citation>
    <scope>NUCLEOTIDE SEQUENCE</scope>
    <source>
        <strain evidence="1">KUC20120723A-06</strain>
    </source>
</reference>
<protein>
    <submittedName>
        <fullName evidence="1">Uncharacterized protein</fullName>
    </submittedName>
</protein>
<name>A0ACB8BRX6_9AGAM</name>
<dbReference type="EMBL" id="MU266368">
    <property type="protein sequence ID" value="KAH7927353.1"/>
    <property type="molecule type" value="Genomic_DNA"/>
</dbReference>